<evidence type="ECO:0000256" key="2">
    <source>
        <dbReference type="ARBA" id="ARBA00022643"/>
    </source>
</evidence>
<evidence type="ECO:0000256" key="1">
    <source>
        <dbReference type="ARBA" id="ARBA00022630"/>
    </source>
</evidence>
<reference evidence="5" key="1">
    <citation type="submission" date="2022-09" db="EMBL/GenBank/DDBJ databases">
        <title>Actin cytoskeleton and complex cell architecture in an #Asgard archaeon.</title>
        <authorList>
            <person name="Ponce Toledo R.I."/>
            <person name="Schleper C."/>
            <person name="Rodrigues Oliveira T."/>
            <person name="Wollweber F."/>
            <person name="Xu J."/>
            <person name="Rittmann S."/>
            <person name="Klingl A."/>
            <person name="Pilhofer M."/>
        </authorList>
    </citation>
    <scope>NUCLEOTIDE SEQUENCE</scope>
    <source>
        <strain evidence="5">B-35</strain>
    </source>
</reference>
<evidence type="ECO:0000259" key="4">
    <source>
        <dbReference type="Pfam" id="PF03358"/>
    </source>
</evidence>
<dbReference type="SUPFAM" id="SSF52218">
    <property type="entry name" value="Flavoproteins"/>
    <property type="match status" value="2"/>
</dbReference>
<accession>A0ABY6HY43</accession>
<proteinExistence type="inferred from homology"/>
<dbReference type="Gene3D" id="3.40.50.360">
    <property type="match status" value="2"/>
</dbReference>
<comment type="similarity">
    <text evidence="3">Belongs to the SsuE family. Isf subfamily.</text>
</comment>
<evidence type="ECO:0000313" key="5">
    <source>
        <dbReference type="EMBL" id="UYP48435.1"/>
    </source>
</evidence>
<protein>
    <recommendedName>
        <fullName evidence="4">NADPH-dependent FMN reductase-like domain-containing protein</fullName>
    </recommendedName>
</protein>
<organism evidence="5 6">
    <name type="scientific">Candidatus Lokiarchaeum ossiferum</name>
    <dbReference type="NCBI Taxonomy" id="2951803"/>
    <lineage>
        <taxon>Archaea</taxon>
        <taxon>Promethearchaeati</taxon>
        <taxon>Promethearchaeota</taxon>
        <taxon>Promethearchaeia</taxon>
        <taxon>Promethearchaeales</taxon>
        <taxon>Promethearchaeaceae</taxon>
        <taxon>Candidatus Lokiarchaeum</taxon>
    </lineage>
</organism>
<evidence type="ECO:0000313" key="6">
    <source>
        <dbReference type="Proteomes" id="UP001208689"/>
    </source>
</evidence>
<dbReference type="Proteomes" id="UP001208689">
    <property type="component" value="Chromosome"/>
</dbReference>
<dbReference type="InterPro" id="IPR051796">
    <property type="entry name" value="ISF_SsuE-like"/>
</dbReference>
<dbReference type="PANTHER" id="PTHR43278">
    <property type="entry name" value="NAD(P)H-DEPENDENT FMN-CONTAINING OXIDOREDUCTASE YWQN-RELATED"/>
    <property type="match status" value="1"/>
</dbReference>
<dbReference type="PANTHER" id="PTHR43278:SF4">
    <property type="entry name" value="NAD(P)H-DEPENDENT FMN-CONTAINING OXIDOREDUCTASE YWQN-RELATED"/>
    <property type="match status" value="1"/>
</dbReference>
<keyword evidence="6" id="KW-1185">Reference proteome</keyword>
<feature type="domain" description="NADPH-dependent FMN reductase-like" evidence="4">
    <location>
        <begin position="1"/>
        <end position="135"/>
    </location>
</feature>
<dbReference type="Pfam" id="PF03358">
    <property type="entry name" value="FMN_red"/>
    <property type="match status" value="1"/>
</dbReference>
<evidence type="ECO:0000256" key="3">
    <source>
        <dbReference type="ARBA" id="ARBA00038292"/>
    </source>
</evidence>
<sequence>MKILYLNGSPKGDNSVTLQYLLYLKKKFPDHDYKVWHIAQKIKSIEKQPDLFQEILKDVKSAEGIIWGFPLYCLLLPSQFKRFIELIFEGGKDVQDKFKGKYTVALSTSIHFYDHTCHNYMQAICDDLDMKYVGKFSADTWDILNRKNRPTWLAFGKKFFSAIQDTKPTIKSFMPLLSRDFSYIPTNSSKKIQLNGKKLVLIVDNQDSTSNIGKMIEQFQSSFGTSISIYSHENIDLKFPCIGCMKCGYDNRCSYDGKDGFNEFWRNHLMDADIIVFAGEMKDRYLSSQWKKFLDRAYFRNHTPSFTGKQFGMLISGPLSQNPNLKEIIQGFAEFQQMNLSGIITDEFGDSTDIDALILNFAEELIYNVKQKFIAPHSFHGVASQKIFRDDVYGRLRFVCQADHRHYKTNGYYQSFPQNNKVFKKINRKMMFLSRFKKFRTQLYKRIADELVRPFKKLVAAPYR</sequence>
<dbReference type="InterPro" id="IPR029039">
    <property type="entry name" value="Flavoprotein-like_sf"/>
</dbReference>
<keyword evidence="2" id="KW-0288">FMN</keyword>
<keyword evidence="1" id="KW-0285">Flavoprotein</keyword>
<dbReference type="InterPro" id="IPR005025">
    <property type="entry name" value="FMN_Rdtase-like_dom"/>
</dbReference>
<name>A0ABY6HY43_9ARCH</name>
<dbReference type="EMBL" id="CP104013">
    <property type="protein sequence ID" value="UYP48435.1"/>
    <property type="molecule type" value="Genomic_DNA"/>
</dbReference>
<gene>
    <name evidence="5" type="ORF">NEF87_004720</name>
</gene>